<gene>
    <name evidence="3" type="ORF">IAD41_01905</name>
</gene>
<evidence type="ECO:0000256" key="1">
    <source>
        <dbReference type="SAM" id="MobiDB-lite"/>
    </source>
</evidence>
<protein>
    <recommendedName>
        <fullName evidence="2">DUF5681 domain-containing protein</fullName>
    </recommendedName>
</protein>
<comment type="caution">
    <text evidence="3">The sequence shown here is derived from an EMBL/GenBank/DDBJ whole genome shotgun (WGS) entry which is preliminary data.</text>
</comment>
<evidence type="ECO:0000313" key="4">
    <source>
        <dbReference type="Proteomes" id="UP000824139"/>
    </source>
</evidence>
<evidence type="ECO:0000259" key="2">
    <source>
        <dbReference type="Pfam" id="PF18932"/>
    </source>
</evidence>
<dbReference type="AlphaFoldDB" id="A0A9D1FVP2"/>
<feature type="region of interest" description="Disordered" evidence="1">
    <location>
        <begin position="1"/>
        <end position="31"/>
    </location>
</feature>
<feature type="domain" description="DUF5681" evidence="2">
    <location>
        <begin position="16"/>
        <end position="78"/>
    </location>
</feature>
<proteinExistence type="predicted"/>
<dbReference type="Proteomes" id="UP000824139">
    <property type="component" value="Unassembled WGS sequence"/>
</dbReference>
<reference evidence="3" key="1">
    <citation type="submission" date="2020-10" db="EMBL/GenBank/DDBJ databases">
        <authorList>
            <person name="Gilroy R."/>
        </authorList>
    </citation>
    <scope>NUCLEOTIDE SEQUENCE</scope>
    <source>
        <strain evidence="3">CHK152-2994</strain>
    </source>
</reference>
<organism evidence="3 4">
    <name type="scientific">Candidatus Scatenecus faecavium</name>
    <dbReference type="NCBI Taxonomy" id="2840915"/>
    <lineage>
        <taxon>Bacteria</taxon>
        <taxon>Candidatus Scatenecus</taxon>
    </lineage>
</organism>
<evidence type="ECO:0000313" key="3">
    <source>
        <dbReference type="EMBL" id="HIS82346.1"/>
    </source>
</evidence>
<sequence length="103" mass="11736">MENNKNYEIGYGKPPKNTRFTKGRSGNPAGRKKKVIPETLFQAISLELCQQKTITNASGLKEKVPLYSILAKKWFKMRFKMTVSQGNSYFNQIICLNVISMIS</sequence>
<dbReference type="EMBL" id="DVJO01000043">
    <property type="protein sequence ID" value="HIS82346.1"/>
    <property type="molecule type" value="Genomic_DNA"/>
</dbReference>
<dbReference type="Pfam" id="PF18932">
    <property type="entry name" value="DUF5681"/>
    <property type="match status" value="1"/>
</dbReference>
<accession>A0A9D1FVP2</accession>
<name>A0A9D1FVP2_9BACT</name>
<dbReference type="InterPro" id="IPR043736">
    <property type="entry name" value="DUF5681"/>
</dbReference>
<reference evidence="3" key="2">
    <citation type="journal article" date="2021" name="PeerJ">
        <title>Extensive microbial diversity within the chicken gut microbiome revealed by metagenomics and culture.</title>
        <authorList>
            <person name="Gilroy R."/>
            <person name="Ravi A."/>
            <person name="Getino M."/>
            <person name="Pursley I."/>
            <person name="Horton D.L."/>
            <person name="Alikhan N.F."/>
            <person name="Baker D."/>
            <person name="Gharbi K."/>
            <person name="Hall N."/>
            <person name="Watson M."/>
            <person name="Adriaenssens E.M."/>
            <person name="Foster-Nyarko E."/>
            <person name="Jarju S."/>
            <person name="Secka A."/>
            <person name="Antonio M."/>
            <person name="Oren A."/>
            <person name="Chaudhuri R.R."/>
            <person name="La Ragione R."/>
            <person name="Hildebrand F."/>
            <person name="Pallen M.J."/>
        </authorList>
    </citation>
    <scope>NUCLEOTIDE SEQUENCE</scope>
    <source>
        <strain evidence="3">CHK152-2994</strain>
    </source>
</reference>